<sequence length="164" mass="17900">MHLFQLLSLASLALAFPHTHFNTKRRSCSGEWNIQNFEAFQLPPGFTPAPSTPAPFNYTHLTFKLVDPTFGGSTECEWFNLNGQGVLADGLSYPCGNNMSYQYFGGSIELQRSGVFCNNATYTLSGGSGLSLECFELYGGQSCETVTQVNVGITFLEQEGPASR</sequence>
<organism evidence="2 3">
    <name type="scientific">Stereocaulon virgatum</name>
    <dbReference type="NCBI Taxonomy" id="373712"/>
    <lineage>
        <taxon>Eukaryota</taxon>
        <taxon>Fungi</taxon>
        <taxon>Dikarya</taxon>
        <taxon>Ascomycota</taxon>
        <taxon>Pezizomycotina</taxon>
        <taxon>Lecanoromycetes</taxon>
        <taxon>OSLEUM clade</taxon>
        <taxon>Lecanoromycetidae</taxon>
        <taxon>Lecanorales</taxon>
        <taxon>Lecanorineae</taxon>
        <taxon>Stereocaulaceae</taxon>
        <taxon>Stereocaulon</taxon>
    </lineage>
</organism>
<name>A0ABR4AAR3_9LECA</name>
<evidence type="ECO:0000313" key="3">
    <source>
        <dbReference type="Proteomes" id="UP001590950"/>
    </source>
</evidence>
<proteinExistence type="predicted"/>
<dbReference type="EMBL" id="JBEFKJ010000015">
    <property type="protein sequence ID" value="KAL2042180.1"/>
    <property type="molecule type" value="Genomic_DNA"/>
</dbReference>
<evidence type="ECO:0000256" key="1">
    <source>
        <dbReference type="SAM" id="SignalP"/>
    </source>
</evidence>
<evidence type="ECO:0000313" key="2">
    <source>
        <dbReference type="EMBL" id="KAL2042180.1"/>
    </source>
</evidence>
<keyword evidence="1" id="KW-0732">Signal</keyword>
<gene>
    <name evidence="2" type="ORF">N7G274_005368</name>
</gene>
<dbReference type="Proteomes" id="UP001590950">
    <property type="component" value="Unassembled WGS sequence"/>
</dbReference>
<accession>A0ABR4AAR3</accession>
<keyword evidence="3" id="KW-1185">Reference proteome</keyword>
<feature type="chain" id="PRO_5045713592" description="AA1-like domain-containing protein" evidence="1">
    <location>
        <begin position="16"/>
        <end position="164"/>
    </location>
</feature>
<reference evidence="2 3" key="1">
    <citation type="submission" date="2024-09" db="EMBL/GenBank/DDBJ databases">
        <title>Rethinking Asexuality: The Enigmatic Case of Functional Sexual Genes in Lepraria (Stereocaulaceae).</title>
        <authorList>
            <person name="Doellman M."/>
            <person name="Sun Y."/>
            <person name="Barcenas-Pena A."/>
            <person name="Lumbsch H.T."/>
            <person name="Grewe F."/>
        </authorList>
    </citation>
    <scope>NUCLEOTIDE SEQUENCE [LARGE SCALE GENOMIC DNA]</scope>
    <source>
        <strain evidence="2 3">Mercado 3170</strain>
    </source>
</reference>
<evidence type="ECO:0008006" key="4">
    <source>
        <dbReference type="Google" id="ProtNLM"/>
    </source>
</evidence>
<comment type="caution">
    <text evidence="2">The sequence shown here is derived from an EMBL/GenBank/DDBJ whole genome shotgun (WGS) entry which is preliminary data.</text>
</comment>
<protein>
    <recommendedName>
        <fullName evidence="4">AA1-like domain-containing protein</fullName>
    </recommendedName>
</protein>
<feature type="signal peptide" evidence="1">
    <location>
        <begin position="1"/>
        <end position="15"/>
    </location>
</feature>